<evidence type="ECO:0000256" key="5">
    <source>
        <dbReference type="SAM" id="SignalP"/>
    </source>
</evidence>
<evidence type="ECO:0000256" key="4">
    <source>
        <dbReference type="SAM" id="MobiDB-lite"/>
    </source>
</evidence>
<dbReference type="InterPro" id="IPR045155">
    <property type="entry name" value="Beta-lactam_cat"/>
</dbReference>
<sequence>MPMSYFRVIATTVLIGIATACVAPSEGRPVTANQRTEAPQPRYENPRTTQTTPPTTRSRSRPDAVLEREIAELWRTFPGKTGIAIKSIDGGWSIGHRADQNFPQQSVSKLWVAMALLEKVDQGRLSLSDSIRIGPDDLTLFYQPMAAEVNRNGGVVKSVYTLLDKSLAYSDNTANDALLRHAGGPDAVNDFIRRSRLGKIKFGPGERLMQSQIAGLKWNQSLSEGRKFYTARANLPIETRRQALSDYLADPIDGASPGAIVNALDRLARGELLSENSTQLLQSILKRTRSGPKRLKAGVPAGWEFLHKTGTGQVLGAVSTGYNDVGIMTAPDGSRYAVAVMLGDTTAPVPERMRLMQSVTRAVGRYHNR</sequence>
<gene>
    <name evidence="7" type="primary">bla</name>
    <name evidence="7" type="ORF">GCM10009096_32880</name>
</gene>
<dbReference type="NCBIfam" id="NF033103">
    <property type="entry name" value="bla_class_A"/>
    <property type="match status" value="1"/>
</dbReference>
<comment type="catalytic activity">
    <reaction evidence="1">
        <text>a beta-lactam + H2O = a substituted beta-amino acid</text>
        <dbReference type="Rhea" id="RHEA:20401"/>
        <dbReference type="ChEBI" id="CHEBI:15377"/>
        <dbReference type="ChEBI" id="CHEBI:35627"/>
        <dbReference type="ChEBI" id="CHEBI:140347"/>
        <dbReference type="EC" id="3.5.2.6"/>
    </reaction>
</comment>
<dbReference type="Pfam" id="PF13354">
    <property type="entry name" value="Beta-lactamase2"/>
    <property type="match status" value="1"/>
</dbReference>
<feature type="compositionally biased region" description="Low complexity" evidence="4">
    <location>
        <begin position="46"/>
        <end position="57"/>
    </location>
</feature>
<dbReference type="InterPro" id="IPR012338">
    <property type="entry name" value="Beta-lactam/transpept-like"/>
</dbReference>
<feature type="region of interest" description="Disordered" evidence="4">
    <location>
        <begin position="26"/>
        <end position="61"/>
    </location>
</feature>
<keyword evidence="8" id="KW-1185">Reference proteome</keyword>
<feature type="chain" id="PRO_5045232455" description="beta-lactamase" evidence="5">
    <location>
        <begin position="24"/>
        <end position="369"/>
    </location>
</feature>
<dbReference type="Gene3D" id="3.40.710.10">
    <property type="entry name" value="DD-peptidase/beta-lactamase superfamily"/>
    <property type="match status" value="1"/>
</dbReference>
<keyword evidence="5" id="KW-0732">Signal</keyword>
<comment type="similarity">
    <text evidence="2">Belongs to the class-A beta-lactamase family.</text>
</comment>
<dbReference type="InterPro" id="IPR000871">
    <property type="entry name" value="Beta-lactam_class-A"/>
</dbReference>
<comment type="caution">
    <text evidence="7">The sequence shown here is derived from an EMBL/GenBank/DDBJ whole genome shotgun (WGS) entry which is preliminary data.</text>
</comment>
<name>A0ABN1B0K4_9SPHN</name>
<accession>A0ABN1B0K4</accession>
<proteinExistence type="inferred from homology"/>
<evidence type="ECO:0000256" key="3">
    <source>
        <dbReference type="ARBA" id="ARBA00012865"/>
    </source>
</evidence>
<protein>
    <recommendedName>
        <fullName evidence="3">beta-lactamase</fullName>
        <ecNumber evidence="3">3.5.2.6</ecNumber>
    </recommendedName>
</protein>
<dbReference type="PANTHER" id="PTHR35333:SF3">
    <property type="entry name" value="BETA-LACTAMASE-TYPE TRANSPEPTIDASE FOLD CONTAINING PROTEIN"/>
    <property type="match status" value="1"/>
</dbReference>
<evidence type="ECO:0000313" key="7">
    <source>
        <dbReference type="EMBL" id="GAA0487421.1"/>
    </source>
</evidence>
<dbReference type="EC" id="3.5.2.6" evidence="3"/>
<evidence type="ECO:0000256" key="2">
    <source>
        <dbReference type="ARBA" id="ARBA00009009"/>
    </source>
</evidence>
<evidence type="ECO:0000256" key="1">
    <source>
        <dbReference type="ARBA" id="ARBA00001526"/>
    </source>
</evidence>
<evidence type="ECO:0000313" key="8">
    <source>
        <dbReference type="Proteomes" id="UP001500713"/>
    </source>
</evidence>
<dbReference type="PROSITE" id="PS51257">
    <property type="entry name" value="PROKAR_LIPOPROTEIN"/>
    <property type="match status" value="1"/>
</dbReference>
<organism evidence="7 8">
    <name type="scientific">Parasphingorhabdus litoris</name>
    <dbReference type="NCBI Taxonomy" id="394733"/>
    <lineage>
        <taxon>Bacteria</taxon>
        <taxon>Pseudomonadati</taxon>
        <taxon>Pseudomonadota</taxon>
        <taxon>Alphaproteobacteria</taxon>
        <taxon>Sphingomonadales</taxon>
        <taxon>Sphingomonadaceae</taxon>
        <taxon>Parasphingorhabdus</taxon>
    </lineage>
</organism>
<evidence type="ECO:0000259" key="6">
    <source>
        <dbReference type="Pfam" id="PF13354"/>
    </source>
</evidence>
<dbReference type="EMBL" id="BAAAEM010000003">
    <property type="protein sequence ID" value="GAA0487421.1"/>
    <property type="molecule type" value="Genomic_DNA"/>
</dbReference>
<feature type="signal peptide" evidence="5">
    <location>
        <begin position="1"/>
        <end position="23"/>
    </location>
</feature>
<feature type="domain" description="Beta-lactamase class A catalytic" evidence="6">
    <location>
        <begin position="82"/>
        <end position="341"/>
    </location>
</feature>
<dbReference type="PANTHER" id="PTHR35333">
    <property type="entry name" value="BETA-LACTAMASE"/>
    <property type="match status" value="1"/>
</dbReference>
<dbReference type="SUPFAM" id="SSF56601">
    <property type="entry name" value="beta-lactamase/transpeptidase-like"/>
    <property type="match status" value="1"/>
</dbReference>
<reference evidence="7 8" key="1">
    <citation type="journal article" date="2019" name="Int. J. Syst. Evol. Microbiol.">
        <title>The Global Catalogue of Microorganisms (GCM) 10K type strain sequencing project: providing services to taxonomists for standard genome sequencing and annotation.</title>
        <authorList>
            <consortium name="The Broad Institute Genomics Platform"/>
            <consortium name="The Broad Institute Genome Sequencing Center for Infectious Disease"/>
            <person name="Wu L."/>
            <person name="Ma J."/>
        </authorList>
    </citation>
    <scope>NUCLEOTIDE SEQUENCE [LARGE SCALE GENOMIC DNA]</scope>
    <source>
        <strain evidence="7 8">JCM 14162</strain>
    </source>
</reference>
<dbReference type="Proteomes" id="UP001500713">
    <property type="component" value="Unassembled WGS sequence"/>
</dbReference>
<dbReference type="PRINTS" id="PR00118">
    <property type="entry name" value="BLACTAMASEA"/>
</dbReference>